<feature type="compositionally biased region" description="Low complexity" evidence="5">
    <location>
        <begin position="508"/>
        <end position="525"/>
    </location>
</feature>
<dbReference type="InterPro" id="IPR015943">
    <property type="entry name" value="WD40/YVTN_repeat-like_dom_sf"/>
</dbReference>
<evidence type="ECO:0000256" key="1">
    <source>
        <dbReference type="ARBA" id="ARBA00002889"/>
    </source>
</evidence>
<feature type="compositionally biased region" description="Basic residues" evidence="5">
    <location>
        <begin position="526"/>
        <end position="538"/>
    </location>
</feature>
<dbReference type="PANTHER" id="PTHR16038">
    <property type="entry name" value="NOP SEVEN ASSOCIATED PROTEIN 1"/>
    <property type="match status" value="1"/>
</dbReference>
<dbReference type="InterPro" id="IPR037379">
    <property type="entry name" value="WDR74/Nsa1"/>
</dbReference>
<comment type="similarity">
    <text evidence="2">Belongs to the NSA1 family.</text>
</comment>
<reference evidence="6 7" key="1">
    <citation type="submission" date="2024-03" db="EMBL/GenBank/DDBJ databases">
        <title>Genome-scale model development and genomic sequencing of the oleaginous clade Lipomyces.</title>
        <authorList>
            <consortium name="Lawrence Berkeley National Laboratory"/>
            <person name="Czajka J.J."/>
            <person name="Han Y."/>
            <person name="Kim J."/>
            <person name="Mondo S.J."/>
            <person name="Hofstad B.A."/>
            <person name="Robles A."/>
            <person name="Haridas S."/>
            <person name="Riley R."/>
            <person name="LaButti K."/>
            <person name="Pangilinan J."/>
            <person name="Andreopoulos W."/>
            <person name="Lipzen A."/>
            <person name="Yan J."/>
            <person name="Wang M."/>
            <person name="Ng V."/>
            <person name="Grigoriev I.V."/>
            <person name="Spatafora J.W."/>
            <person name="Magnuson J.K."/>
            <person name="Baker S.E."/>
            <person name="Pomraning K.R."/>
        </authorList>
    </citation>
    <scope>NUCLEOTIDE SEQUENCE [LARGE SCALE GENOMIC DNA]</scope>
    <source>
        <strain evidence="6 7">Phaff 52-87</strain>
    </source>
</reference>
<dbReference type="CDD" id="cd22858">
    <property type="entry name" value="Nsa1"/>
    <property type="match status" value="1"/>
</dbReference>
<feature type="compositionally biased region" description="Acidic residues" evidence="5">
    <location>
        <begin position="480"/>
        <end position="504"/>
    </location>
</feature>
<evidence type="ECO:0000256" key="4">
    <source>
        <dbReference type="ARBA" id="ARBA00014234"/>
    </source>
</evidence>
<name>A0ABR1F6T9_9ASCO</name>
<dbReference type="SUPFAM" id="SSF50978">
    <property type="entry name" value="WD40 repeat-like"/>
    <property type="match status" value="1"/>
</dbReference>
<dbReference type="Gene3D" id="2.130.10.10">
    <property type="entry name" value="YVTN repeat-like/Quinoprotein amine dehydrogenase"/>
    <property type="match status" value="1"/>
</dbReference>
<evidence type="ECO:0000256" key="5">
    <source>
        <dbReference type="SAM" id="MobiDB-lite"/>
    </source>
</evidence>
<dbReference type="PANTHER" id="PTHR16038:SF4">
    <property type="entry name" value="WD REPEAT-CONTAINING PROTEIN 74"/>
    <property type="match status" value="1"/>
</dbReference>
<protein>
    <recommendedName>
        <fullName evidence="4">Ribosome biogenesis protein NSA1</fullName>
    </recommendedName>
</protein>
<comment type="function">
    <text evidence="1">Involved in the biogenesis of the 60S ribosomal subunit.</text>
</comment>
<accession>A0ABR1F6T9</accession>
<keyword evidence="7" id="KW-1185">Reference proteome</keyword>
<dbReference type="GeneID" id="90038106"/>
<proteinExistence type="inferred from homology"/>
<dbReference type="Proteomes" id="UP001498771">
    <property type="component" value="Unassembled WGS sequence"/>
</dbReference>
<organism evidence="6 7">
    <name type="scientific">Myxozyma melibiosi</name>
    <dbReference type="NCBI Taxonomy" id="54550"/>
    <lineage>
        <taxon>Eukaryota</taxon>
        <taxon>Fungi</taxon>
        <taxon>Dikarya</taxon>
        <taxon>Ascomycota</taxon>
        <taxon>Saccharomycotina</taxon>
        <taxon>Lipomycetes</taxon>
        <taxon>Lipomycetales</taxon>
        <taxon>Lipomycetaceae</taxon>
        <taxon>Myxozyma</taxon>
    </lineage>
</organism>
<comment type="subunit">
    <text evidence="3">Component of the pre-66S ribosomal particle.</text>
</comment>
<dbReference type="InterPro" id="IPR036322">
    <property type="entry name" value="WD40_repeat_dom_sf"/>
</dbReference>
<evidence type="ECO:0000313" key="7">
    <source>
        <dbReference type="Proteomes" id="UP001498771"/>
    </source>
</evidence>
<evidence type="ECO:0000256" key="3">
    <source>
        <dbReference type="ARBA" id="ARBA00011187"/>
    </source>
</evidence>
<evidence type="ECO:0000256" key="2">
    <source>
        <dbReference type="ARBA" id="ARBA00007861"/>
    </source>
</evidence>
<dbReference type="EMBL" id="JBBJBU010000005">
    <property type="protein sequence ID" value="KAK7205560.1"/>
    <property type="molecule type" value="Genomic_DNA"/>
</dbReference>
<gene>
    <name evidence="6" type="ORF">BZA70DRAFT_278397</name>
</gene>
<dbReference type="RefSeq" id="XP_064768593.1">
    <property type="nucleotide sequence ID" value="XM_064912594.1"/>
</dbReference>
<feature type="compositionally biased region" description="Polar residues" evidence="5">
    <location>
        <begin position="438"/>
        <end position="451"/>
    </location>
</feature>
<evidence type="ECO:0000313" key="6">
    <source>
        <dbReference type="EMBL" id="KAK7205560.1"/>
    </source>
</evidence>
<sequence length="538" mass="58610">MRVFVAAEDSGSLKDISFSFGTNTSVKGSRAPNITTFASEGRSAFVQRMTLVKLSDGKQGICVARKGGIVQLYDIDPPYALLNEWKGQTLHGDSFVGLEHVNGILSSVTSSGKLVMRDLQSAATAALEYYAFIGDPVNAYRVHPNRPNIIAYAGKERELEISQITNVQTAEDAGDSSSSSSSKWCVAPPQYGPYNAHELALHKLWRAKNVKNDELELRVPVWISDIRFLDCDRAVDAQSLNDFRVAVTTRFGHIRLYETSKSRRPLVNVEVGEHPLVALAPTAKENEVVFCDTHAVTAKFDVTTGRKNSHFSGSTGSTLCLDTLLPSKIKEEEEEEGDGAAPSTSADVGLLATGGLDRYLHVYNLETRQLVGKVYVGTKLSAISIVDGQSTDGTVSERESEYEDEDGKKMKVKDEEDAAGGKRFKKRKTGGEEGEDNGSVSDPGSTASSANAKHVRFENGSEEEDDEEEDEEAVWRMLGEDGDLETIEIKADDDDVEDDEEEEERGASSESAARGSQSAGGSSRSRSGRRSRTASRRR</sequence>
<feature type="region of interest" description="Disordered" evidence="5">
    <location>
        <begin position="388"/>
        <end position="538"/>
    </location>
</feature>
<feature type="compositionally biased region" description="Acidic residues" evidence="5">
    <location>
        <begin position="460"/>
        <end position="472"/>
    </location>
</feature>
<comment type="caution">
    <text evidence="6">The sequence shown here is derived from an EMBL/GenBank/DDBJ whole genome shotgun (WGS) entry which is preliminary data.</text>
</comment>